<gene>
    <name evidence="2" type="ORF">FN846DRAFT_817669</name>
</gene>
<evidence type="ECO:0000256" key="1">
    <source>
        <dbReference type="SAM" id="MobiDB-lite"/>
    </source>
</evidence>
<protein>
    <recommendedName>
        <fullName evidence="4">Erythromycin esterase</fullName>
    </recommendedName>
</protein>
<dbReference type="Gene3D" id="3.30.1870.10">
    <property type="entry name" value="EreA-like, domain 2"/>
    <property type="match status" value="1"/>
</dbReference>
<dbReference type="SUPFAM" id="SSF159501">
    <property type="entry name" value="EreA/ChaN-like"/>
    <property type="match status" value="1"/>
</dbReference>
<organism evidence="2 3">
    <name type="scientific">Sphaerosporella brunnea</name>
    <dbReference type="NCBI Taxonomy" id="1250544"/>
    <lineage>
        <taxon>Eukaryota</taxon>
        <taxon>Fungi</taxon>
        <taxon>Dikarya</taxon>
        <taxon>Ascomycota</taxon>
        <taxon>Pezizomycotina</taxon>
        <taxon>Pezizomycetes</taxon>
        <taxon>Pezizales</taxon>
        <taxon>Pyronemataceae</taxon>
        <taxon>Sphaerosporella</taxon>
    </lineage>
</organism>
<accession>A0A5J5ELF9</accession>
<dbReference type="CDD" id="cd14728">
    <property type="entry name" value="Ere-like"/>
    <property type="match status" value="1"/>
</dbReference>
<evidence type="ECO:0000313" key="2">
    <source>
        <dbReference type="EMBL" id="KAA8895954.1"/>
    </source>
</evidence>
<comment type="caution">
    <text evidence="2">The sequence shown here is derived from an EMBL/GenBank/DDBJ whole genome shotgun (WGS) entry which is preliminary data.</text>
</comment>
<dbReference type="InterPro" id="IPR014622">
    <property type="entry name" value="UCP036794_erythomycin"/>
</dbReference>
<sequence>MLPQTTLPAAEILRRNSHAFSSHSYSALLSAIGPAKVVLIGDSTHGTHDFYAHRANLTERLIEEKGFLAVALEADWPDAACANRWVNGLDSQKMDPLREFQRFPKWMWKNTVMPPFLRWLREHNATKRPEQKVGIYGMDLYSLHRSAAAVVEFLKKVDPCAAHRAKEKYNCFDRFGEDTTSYAWANMLGINVSCEKEVLEVLRDLAAATTAPLAASAINEDSRFEAEMNALTVRDAEKYYRTMMREDEKSWNIRDEHFVMVLQKMAEHLQRKGQEAKIVVWAHNSHIGDARATDMGKRRGEVNVGQLCRQVFGEENVFNVGFLGSKGTVTAADAWDEPARVFELRPPIPGSLERLLGENMLNHNLLITHRLVQHLNDPKPTKVPVDKDLVNLLNQPRYQRFVGVLYKPLTERQSHYSICETARQYDAIVHLANTSAIKPLEPEDKEHEWKVGDPDETFPFGL</sequence>
<feature type="region of interest" description="Disordered" evidence="1">
    <location>
        <begin position="442"/>
        <end position="462"/>
    </location>
</feature>
<dbReference type="PANTHER" id="PTHR31299:SF0">
    <property type="entry name" value="ESTERASE, PUTATIVE (AFU_ORTHOLOGUE AFUA_1G05850)-RELATED"/>
    <property type="match status" value="1"/>
</dbReference>
<dbReference type="PIRSF" id="PIRSF036794">
    <property type="entry name" value="UCP_erythr_ester"/>
    <property type="match status" value="1"/>
</dbReference>
<dbReference type="InterPro" id="IPR007815">
    <property type="entry name" value="Emycin_Estase"/>
</dbReference>
<reference evidence="2 3" key="1">
    <citation type="submission" date="2019-09" db="EMBL/GenBank/DDBJ databases">
        <title>Draft genome of the ectomycorrhizal ascomycete Sphaerosporella brunnea.</title>
        <authorList>
            <consortium name="DOE Joint Genome Institute"/>
            <person name="Benucci G.M."/>
            <person name="Marozzi G."/>
            <person name="Antonielli L."/>
            <person name="Sanchez S."/>
            <person name="Marco P."/>
            <person name="Wang X."/>
            <person name="Falini L.B."/>
            <person name="Barry K."/>
            <person name="Haridas S."/>
            <person name="Lipzen A."/>
            <person name="Labutti K."/>
            <person name="Grigoriev I.V."/>
            <person name="Murat C."/>
            <person name="Martin F."/>
            <person name="Albertini E."/>
            <person name="Donnini D."/>
            <person name="Bonito G."/>
        </authorList>
    </citation>
    <scope>NUCLEOTIDE SEQUENCE [LARGE SCALE GENOMIC DNA]</scope>
    <source>
        <strain evidence="2 3">Sb_GMNB300</strain>
    </source>
</reference>
<proteinExistence type="predicted"/>
<dbReference type="Gene3D" id="3.40.1660.10">
    <property type="entry name" value="EreA-like (biosynthetic domain)"/>
    <property type="match status" value="1"/>
</dbReference>
<dbReference type="InterPro" id="IPR052036">
    <property type="entry name" value="Hydrolase/PRTase-associated"/>
</dbReference>
<dbReference type="OrthoDB" id="413649at2759"/>
<dbReference type="InParanoid" id="A0A5J5ELF9"/>
<evidence type="ECO:0008006" key="4">
    <source>
        <dbReference type="Google" id="ProtNLM"/>
    </source>
</evidence>
<dbReference type="AlphaFoldDB" id="A0A5J5ELF9"/>
<evidence type="ECO:0000313" key="3">
    <source>
        <dbReference type="Proteomes" id="UP000326924"/>
    </source>
</evidence>
<dbReference type="GO" id="GO:0046677">
    <property type="term" value="P:response to antibiotic"/>
    <property type="evidence" value="ECO:0007669"/>
    <property type="project" value="InterPro"/>
</dbReference>
<keyword evidence="3" id="KW-1185">Reference proteome</keyword>
<feature type="compositionally biased region" description="Basic and acidic residues" evidence="1">
    <location>
        <begin position="442"/>
        <end position="453"/>
    </location>
</feature>
<name>A0A5J5ELF9_9PEZI</name>
<dbReference type="EMBL" id="VXIS01000234">
    <property type="protein sequence ID" value="KAA8895954.1"/>
    <property type="molecule type" value="Genomic_DNA"/>
</dbReference>
<dbReference type="Pfam" id="PF05139">
    <property type="entry name" value="Erythro_esteras"/>
    <property type="match status" value="1"/>
</dbReference>
<dbReference type="PANTHER" id="PTHR31299">
    <property type="entry name" value="ESTERASE, PUTATIVE (AFU_ORTHOLOGUE AFUA_1G05850)-RELATED"/>
    <property type="match status" value="1"/>
</dbReference>
<dbReference type="Proteomes" id="UP000326924">
    <property type="component" value="Unassembled WGS sequence"/>
</dbReference>